<evidence type="ECO:0000259" key="1">
    <source>
        <dbReference type="Pfam" id="PF25794"/>
    </source>
</evidence>
<accession>A0ABD0L9R0</accession>
<dbReference type="EMBL" id="JACVVK020000070">
    <property type="protein sequence ID" value="KAK7496085.1"/>
    <property type="molecule type" value="Genomic_DNA"/>
</dbReference>
<comment type="caution">
    <text evidence="2">The sequence shown here is derived from an EMBL/GenBank/DDBJ whole genome shotgun (WGS) entry which is preliminary data.</text>
</comment>
<sequence length="2069" mass="233960">SGSEDSEGEVEGMIRPGLIRELKNVLDEYPDDGQIVKEMIQNAEDAGAQKVKILTDRRHFNRDVDNKTRRKHPHLAFLQAPSLCVYNDAEFTDRDWEGIRMLHTSVKEKDPLKVGRFGLGFKSVFHLTDRLVIISGDFIMYMDPFKGEHRCCRTKRLANMKGRELESILRCVEGVFGVTRETFQANVGHFPGTLFWFPLRQNASELSSTIYTQDNVNDLLNAFKTESYSILLFLKNIERVQVFSRKDTQDPEEHFTVELSASCLQTVRAERQKFIRVLQEAGSELPDHGVDCITEMTIDTTDHLAPSRDSQNWLVANYHPGQGEVSSELARLCADPELAYRPYVGVAIPLDEQREFQSQIFCFLPLPLLSRSPTGLPVHVNGYFALSQNRRHLKWPTQDQLDNQAHLEAPVRWNCLMVKELVPRAYTRLLGRLKQLHLQNSHVFYGAWPNGSHVTERWRPLVEPLFRTMATESSFHTEARGGEWIPLSHVILHNFPPGTSPNVEAAVVKVYTENNENLVKLPPHVEDTLRRLGLLDRVTTIRHHRTSQLLPACLHRLTHSEKLHVLYYLCCHDNAAVLLQNQQLLPLADGTFGVLGSSVAYFCEGPLMRLFPGLEGRFCSCDSSLPSGLRDKLRMLAQSGCLSLRLLHENDAEVATLIQESMQTRYGHQKPSLSTSDPWIQQVWKFLSETDPWCRDLSRISHLNLLPCQTDNTLTLFPLNGLYVCSAARGLRSLDTHLAASLTKLLITVLPQMPAYVTHIGVLGGLVQYPSPDGVLAVLTKLSCDYSLRNAAVRKFDDNASSEDVEALVTFLADTTAVLDGAVDLLRELNLFKLKGDTRFVSVNEVQEIGPDCSLPVEAPRSLLNCGVTPKRAALKLGAQEKTLKQVVRDVLDSSGRYFAADMARFMKFFLNREDLMADASLMSVARRVKFLSTSSGKFTQAENLYDPSCTALVEMFYAEGDRFPCGEFASPDMLKRLKKLGLRTDRNIKPADLLQAATNTEQLWARGDVSTAERKAEALWRFLVTHGSTIQSDTLNTMSQIQCLPCLQPGAKPSYYPSSLPIKSEPRITKPAELCRMKHARLTGSTLPMARPDLAEPWASGLQVDSHLGLHHVLQHLRIVVDSFNAREMAQYRLILSGIFQFLNKNRSDWTVKQTLQEQNCVLVESGEEFVRCDKFWVQRKQGNDIDLKPYRFPLPGDMMEAKDLFLQCGSAQRQDESMLQQVLEEIRSSHEDQMPSQEKFDRDLSLVKQILDKLKTCQFIPKGTVLLPIEHDQGRVLKFRPASECTISGQAGIFGAEEQDIFCVLQDIHSSTAKDLGALDIRQRALTGIEGLDYGYGQREELTTRLRTLLSDSYTDGFSVPKELIQNADDAGASEVRFLLDERENLDATSNLISDNMASLQGPAIWAFNDATFTDEDFANIVKLGAGTKKDDASKVGRFGLGFNSVYNLTDAPSFISRHTMAMFDPHVKYLPGGAGVKLDFTRSVNRHLLSRMPNQFMPFQGVFGCELKKEKDVMYKGTLFRFPLRTDKQAQESKIKGESYSQSKRREFLKMLLAPGWKPPDVHTECEESPGPLRDSVLKHCTAFWSNNRDIKILEQVRIEVDVTNEAKAVCDVNSTHAQTDWKLAWATGTGYSAKVAKRYGKKGFVPLATVAVPLTDNGIQTLSDSPFGFYASGHLFCFMPLPKEMVEMPLQVHINGTFDLTSSRRSLQVHTEDDMGPGLDWNSALFGDAVCRAYLLLLENLHGEAATDTDFRRYFDLWPDTGKESIDNVFYKRLVSDNNIVFPVPGQNTWVAFQDAWFLDTDFRESDCGQLAWDALNHFWDREGGLVDIPSHICRLIQSKGQRDAFRTRVITKQQFYEHFFFPHIDSDYWKPAGRDILVHHALMQNDQTIQDLVRNYACIPCEGTGKLEYPKHLIHPSKQASKLYRSSDGRFPQGSSSLQHGNEMNFCSFDCLARLEKLGMIVDDMPLEMIVERAESVKTLMAEDRDGALKRARNLIDYLASPRGFTFRFDSFSATQRQALSRIKWLPVLRKPEDWPFLWKGDEGPALVAPEEALLRKPERSRSL</sequence>
<keyword evidence="3" id="KW-1185">Reference proteome</keyword>
<reference evidence="2 3" key="1">
    <citation type="journal article" date="2023" name="Sci. Data">
        <title>Genome assembly of the Korean intertidal mud-creeper Batillaria attramentaria.</title>
        <authorList>
            <person name="Patra A.K."/>
            <person name="Ho P.T."/>
            <person name="Jun S."/>
            <person name="Lee S.J."/>
            <person name="Kim Y."/>
            <person name="Won Y.J."/>
        </authorList>
    </citation>
    <scope>NUCLEOTIDE SEQUENCE [LARGE SCALE GENOMIC DNA]</scope>
    <source>
        <strain evidence="2">Wonlab-2016</strain>
    </source>
</reference>
<dbReference type="InterPro" id="IPR058210">
    <property type="entry name" value="SACS/Nov_dom"/>
</dbReference>
<evidence type="ECO:0000313" key="2">
    <source>
        <dbReference type="EMBL" id="KAK7496085.1"/>
    </source>
</evidence>
<dbReference type="InterPro" id="IPR036890">
    <property type="entry name" value="HATPase_C_sf"/>
</dbReference>
<dbReference type="Gene3D" id="3.30.565.10">
    <property type="entry name" value="Histidine kinase-like ATPase, C-terminal domain"/>
    <property type="match status" value="1"/>
</dbReference>
<dbReference type="Proteomes" id="UP001519460">
    <property type="component" value="Unassembled WGS sequence"/>
</dbReference>
<dbReference type="Pfam" id="PF25794">
    <property type="entry name" value="SACS"/>
    <property type="match status" value="2"/>
</dbReference>
<dbReference type="PANTHER" id="PTHR15600:SF42">
    <property type="entry name" value="SACSIN"/>
    <property type="match status" value="1"/>
</dbReference>
<evidence type="ECO:0000313" key="3">
    <source>
        <dbReference type="Proteomes" id="UP001519460"/>
    </source>
</evidence>
<feature type="non-terminal residue" evidence="2">
    <location>
        <position position="1"/>
    </location>
</feature>
<name>A0ABD0L9R0_9CAEN</name>
<dbReference type="SUPFAM" id="SSF55874">
    <property type="entry name" value="ATPase domain of HSP90 chaperone/DNA topoisomerase II/histidine kinase"/>
    <property type="match status" value="2"/>
</dbReference>
<protein>
    <recommendedName>
        <fullName evidence="1">Sacsin/Nov domain-containing protein</fullName>
    </recommendedName>
</protein>
<dbReference type="InterPro" id="IPR052972">
    <property type="entry name" value="Sacsin_chaperone_reg"/>
</dbReference>
<dbReference type="PANTHER" id="PTHR15600">
    <property type="entry name" value="SACSIN"/>
    <property type="match status" value="1"/>
</dbReference>
<feature type="domain" description="Sacsin/Nov" evidence="1">
    <location>
        <begin position="18"/>
        <end position="249"/>
    </location>
</feature>
<feature type="domain" description="Sacsin/Nov" evidence="1">
    <location>
        <begin position="1341"/>
        <end position="1553"/>
    </location>
</feature>
<proteinExistence type="predicted"/>
<gene>
    <name evidence="2" type="ORF">BaRGS_00012786</name>
</gene>
<organism evidence="2 3">
    <name type="scientific">Batillaria attramentaria</name>
    <dbReference type="NCBI Taxonomy" id="370345"/>
    <lineage>
        <taxon>Eukaryota</taxon>
        <taxon>Metazoa</taxon>
        <taxon>Spiralia</taxon>
        <taxon>Lophotrochozoa</taxon>
        <taxon>Mollusca</taxon>
        <taxon>Gastropoda</taxon>
        <taxon>Caenogastropoda</taxon>
        <taxon>Sorbeoconcha</taxon>
        <taxon>Cerithioidea</taxon>
        <taxon>Batillariidae</taxon>
        <taxon>Batillaria</taxon>
    </lineage>
</organism>
<dbReference type="NCBIfam" id="NF047352">
    <property type="entry name" value="P_loop_sacsin"/>
    <property type="match status" value="2"/>
</dbReference>